<protein>
    <submittedName>
        <fullName evidence="7">Crp/Fnr family transcriptional regulator</fullName>
    </submittedName>
</protein>
<evidence type="ECO:0000256" key="4">
    <source>
        <dbReference type="ARBA" id="ARBA00023163"/>
    </source>
</evidence>
<dbReference type="InterPro" id="IPR018490">
    <property type="entry name" value="cNMP-bd_dom_sf"/>
</dbReference>
<dbReference type="CDD" id="cd00038">
    <property type="entry name" value="CAP_ED"/>
    <property type="match status" value="1"/>
</dbReference>
<reference evidence="7 8" key="1">
    <citation type="journal article" date="2014" name="Int. J. Syst. Evol. Microbiol.">
        <title>Complete genome sequence of Corynebacterium casei LMG S-19264T (=DSM 44701T), isolated from a smear-ripened cheese.</title>
        <authorList>
            <consortium name="US DOE Joint Genome Institute (JGI-PGF)"/>
            <person name="Walter F."/>
            <person name="Albersmeier A."/>
            <person name="Kalinowski J."/>
            <person name="Ruckert C."/>
        </authorList>
    </citation>
    <scope>NUCLEOTIDE SEQUENCE [LARGE SCALE GENOMIC DNA]</scope>
    <source>
        <strain evidence="7 8">CGMCC 1.15286</strain>
    </source>
</reference>
<keyword evidence="8" id="KW-1185">Reference proteome</keyword>
<evidence type="ECO:0000259" key="5">
    <source>
        <dbReference type="PROSITE" id="PS50042"/>
    </source>
</evidence>
<keyword evidence="3" id="KW-0010">Activator</keyword>
<dbReference type="AlphaFoldDB" id="A0A917HLP2"/>
<feature type="domain" description="HTH crp-type" evidence="6">
    <location>
        <begin position="149"/>
        <end position="220"/>
    </location>
</feature>
<evidence type="ECO:0000313" key="7">
    <source>
        <dbReference type="EMBL" id="GGG83206.1"/>
    </source>
</evidence>
<dbReference type="Gene3D" id="2.60.120.10">
    <property type="entry name" value="Jelly Rolls"/>
    <property type="match status" value="1"/>
</dbReference>
<dbReference type="SUPFAM" id="SSF51206">
    <property type="entry name" value="cAMP-binding domain-like"/>
    <property type="match status" value="1"/>
</dbReference>
<dbReference type="SUPFAM" id="SSF46785">
    <property type="entry name" value="Winged helix' DNA-binding domain"/>
    <property type="match status" value="1"/>
</dbReference>
<keyword evidence="1" id="KW-0805">Transcription regulation</keyword>
<dbReference type="SMART" id="SM00100">
    <property type="entry name" value="cNMP"/>
    <property type="match status" value="1"/>
</dbReference>
<dbReference type="InterPro" id="IPR014710">
    <property type="entry name" value="RmlC-like_jellyroll"/>
</dbReference>
<dbReference type="PANTHER" id="PTHR24567:SF26">
    <property type="entry name" value="REGULATORY PROTEIN YEIL"/>
    <property type="match status" value="1"/>
</dbReference>
<feature type="domain" description="Cyclic nucleotide-binding" evidence="5">
    <location>
        <begin position="40"/>
        <end position="118"/>
    </location>
</feature>
<proteinExistence type="predicted"/>
<organism evidence="7 8">
    <name type="scientific">Paenibacillus radicis</name>
    <name type="common">ex Gao et al. 2016</name>
    <dbReference type="NCBI Taxonomy" id="1737354"/>
    <lineage>
        <taxon>Bacteria</taxon>
        <taxon>Bacillati</taxon>
        <taxon>Bacillota</taxon>
        <taxon>Bacilli</taxon>
        <taxon>Bacillales</taxon>
        <taxon>Paenibacillaceae</taxon>
        <taxon>Paenibacillus</taxon>
    </lineage>
</organism>
<evidence type="ECO:0000256" key="2">
    <source>
        <dbReference type="ARBA" id="ARBA00023125"/>
    </source>
</evidence>
<dbReference type="Pfam" id="PF00027">
    <property type="entry name" value="cNMP_binding"/>
    <property type="match status" value="1"/>
</dbReference>
<dbReference type="RefSeq" id="WP_188891887.1">
    <property type="nucleotide sequence ID" value="NZ_BMHY01000011.1"/>
</dbReference>
<gene>
    <name evidence="7" type="ORF">GCM10010918_45980</name>
</gene>
<dbReference type="PROSITE" id="PS50042">
    <property type="entry name" value="CNMP_BINDING_3"/>
    <property type="match status" value="1"/>
</dbReference>
<sequence>MNDGIIDKLRQKHSWLNDMLANMPPEWLGHWNIVNIQLHESVCEQGRMPDYFYVVLEGEFKVQHTLDDGHLVILAYLYPGELISDIEIALDRPYVCSVVASTKGTILALNTAVYRKWIEADPGFLFILNRQLSKKLYEAGQKSIDHMSMSLRHRLARYLYKQLEHFDFNEHVACMIAFSRENIALEWGVSVRSINRVLKDLKDRRMIFVQKNQIICNEWSRYLIEKELEELENK</sequence>
<dbReference type="PANTHER" id="PTHR24567">
    <property type="entry name" value="CRP FAMILY TRANSCRIPTIONAL REGULATORY PROTEIN"/>
    <property type="match status" value="1"/>
</dbReference>
<evidence type="ECO:0000256" key="3">
    <source>
        <dbReference type="ARBA" id="ARBA00023159"/>
    </source>
</evidence>
<dbReference type="InterPro" id="IPR050397">
    <property type="entry name" value="Env_Response_Regulators"/>
</dbReference>
<accession>A0A917HLP2</accession>
<dbReference type="GO" id="GO:0003700">
    <property type="term" value="F:DNA-binding transcription factor activity"/>
    <property type="evidence" value="ECO:0007669"/>
    <property type="project" value="TreeGrafter"/>
</dbReference>
<dbReference type="Proteomes" id="UP000600247">
    <property type="component" value="Unassembled WGS sequence"/>
</dbReference>
<dbReference type="InterPro" id="IPR000595">
    <property type="entry name" value="cNMP-bd_dom"/>
</dbReference>
<dbReference type="InterPro" id="IPR036390">
    <property type="entry name" value="WH_DNA-bd_sf"/>
</dbReference>
<dbReference type="EMBL" id="BMHY01000011">
    <property type="protein sequence ID" value="GGG83206.1"/>
    <property type="molecule type" value="Genomic_DNA"/>
</dbReference>
<dbReference type="InterPro" id="IPR012318">
    <property type="entry name" value="HTH_CRP"/>
</dbReference>
<evidence type="ECO:0000259" key="6">
    <source>
        <dbReference type="PROSITE" id="PS51063"/>
    </source>
</evidence>
<dbReference type="GO" id="GO:0003677">
    <property type="term" value="F:DNA binding"/>
    <property type="evidence" value="ECO:0007669"/>
    <property type="project" value="UniProtKB-KW"/>
</dbReference>
<dbReference type="GO" id="GO:0005829">
    <property type="term" value="C:cytosol"/>
    <property type="evidence" value="ECO:0007669"/>
    <property type="project" value="TreeGrafter"/>
</dbReference>
<evidence type="ECO:0000313" key="8">
    <source>
        <dbReference type="Proteomes" id="UP000600247"/>
    </source>
</evidence>
<dbReference type="PROSITE" id="PS51063">
    <property type="entry name" value="HTH_CRP_2"/>
    <property type="match status" value="1"/>
</dbReference>
<keyword evidence="2" id="KW-0238">DNA-binding</keyword>
<dbReference type="Pfam" id="PF13545">
    <property type="entry name" value="HTH_Crp_2"/>
    <property type="match status" value="1"/>
</dbReference>
<comment type="caution">
    <text evidence="7">The sequence shown here is derived from an EMBL/GenBank/DDBJ whole genome shotgun (WGS) entry which is preliminary data.</text>
</comment>
<evidence type="ECO:0000256" key="1">
    <source>
        <dbReference type="ARBA" id="ARBA00023015"/>
    </source>
</evidence>
<name>A0A917HLP2_9BACL</name>
<keyword evidence="4" id="KW-0804">Transcription</keyword>